<proteinExistence type="predicted"/>
<sequence>MSAPPRVPRTRPEPVAPDPAVPEPTVPEPTVSEPAVSEPAVSEPAVSEPAAAEALDAHEEHAWSRCDPWSAALRSGRGPLYLHREDGTRHPLDIERWCAAPDAADRTVIERCRGSVLDIGCGPGRFLVALAERRLTALGIDANPHAVARAVRAGGGALCRSVFAPLPGTGSWHTALLVDGNIGIGGDPPRLLRRTAELVRPGGTLLVETAAHALDERLSVRVGDGRGVHGTPFPWARLGSTALLRHAEETGAWAKAGEWEAGGRRFVALRRA</sequence>
<evidence type="ECO:0000256" key="1">
    <source>
        <dbReference type="SAM" id="MobiDB-lite"/>
    </source>
</evidence>
<keyword evidence="2" id="KW-0808">Transferase</keyword>
<accession>A0ABD5E3W3</accession>
<feature type="region of interest" description="Disordered" evidence="1">
    <location>
        <begin position="1"/>
        <end position="59"/>
    </location>
</feature>
<dbReference type="Pfam" id="PF13489">
    <property type="entry name" value="Methyltransf_23"/>
    <property type="match status" value="1"/>
</dbReference>
<name>A0ABD5E3W3_9ACTN</name>
<protein>
    <submittedName>
        <fullName evidence="2">Methyltransferase domain-containing protein</fullName>
    </submittedName>
</protein>
<dbReference type="Gene3D" id="3.40.50.150">
    <property type="entry name" value="Vaccinia Virus protein VP39"/>
    <property type="match status" value="1"/>
</dbReference>
<evidence type="ECO:0000313" key="3">
    <source>
        <dbReference type="Proteomes" id="UP001183607"/>
    </source>
</evidence>
<dbReference type="GO" id="GO:0008168">
    <property type="term" value="F:methyltransferase activity"/>
    <property type="evidence" value="ECO:0007669"/>
    <property type="project" value="UniProtKB-KW"/>
</dbReference>
<dbReference type="AlphaFoldDB" id="A0ABD5E3W3"/>
<reference evidence="3" key="1">
    <citation type="submission" date="2023-07" db="EMBL/GenBank/DDBJ databases">
        <title>30 novel species of actinomycetes from the DSMZ collection.</title>
        <authorList>
            <person name="Nouioui I."/>
        </authorList>
    </citation>
    <scope>NUCLEOTIDE SEQUENCE [LARGE SCALE GENOMIC DNA]</scope>
    <source>
        <strain evidence="3">DSM 41982</strain>
    </source>
</reference>
<dbReference type="InterPro" id="IPR029063">
    <property type="entry name" value="SAM-dependent_MTases_sf"/>
</dbReference>
<gene>
    <name evidence="2" type="ORF">RM574_05600</name>
</gene>
<dbReference type="Proteomes" id="UP001183607">
    <property type="component" value="Unassembled WGS sequence"/>
</dbReference>
<dbReference type="EMBL" id="JAVRER010000006">
    <property type="protein sequence ID" value="MDT0414960.1"/>
    <property type="molecule type" value="Genomic_DNA"/>
</dbReference>
<organism evidence="2 3">
    <name type="scientific">Streptomyces evansiae</name>
    <dbReference type="NCBI Taxonomy" id="3075535"/>
    <lineage>
        <taxon>Bacteria</taxon>
        <taxon>Bacillati</taxon>
        <taxon>Actinomycetota</taxon>
        <taxon>Actinomycetes</taxon>
        <taxon>Kitasatosporales</taxon>
        <taxon>Streptomycetaceae</taxon>
        <taxon>Streptomyces</taxon>
    </lineage>
</organism>
<dbReference type="CDD" id="cd02440">
    <property type="entry name" value="AdoMet_MTases"/>
    <property type="match status" value="1"/>
</dbReference>
<comment type="caution">
    <text evidence="2">The sequence shown here is derived from an EMBL/GenBank/DDBJ whole genome shotgun (WGS) entry which is preliminary data.</text>
</comment>
<feature type="compositionally biased region" description="Pro residues" evidence="1">
    <location>
        <begin position="14"/>
        <end position="27"/>
    </location>
</feature>
<keyword evidence="2" id="KW-0489">Methyltransferase</keyword>
<dbReference type="SUPFAM" id="SSF53335">
    <property type="entry name" value="S-adenosyl-L-methionine-dependent methyltransferases"/>
    <property type="match status" value="1"/>
</dbReference>
<dbReference type="RefSeq" id="WP_311676712.1">
    <property type="nucleotide sequence ID" value="NZ_JAVRER010000006.1"/>
</dbReference>
<evidence type="ECO:0000313" key="2">
    <source>
        <dbReference type="EMBL" id="MDT0414960.1"/>
    </source>
</evidence>
<dbReference type="GO" id="GO:0032259">
    <property type="term" value="P:methylation"/>
    <property type="evidence" value="ECO:0007669"/>
    <property type="project" value="UniProtKB-KW"/>
</dbReference>
<feature type="compositionally biased region" description="Low complexity" evidence="1">
    <location>
        <begin position="28"/>
        <end position="54"/>
    </location>
</feature>